<keyword evidence="3" id="KW-1185">Reference proteome</keyword>
<sequence length="312" mass="34115">MPAIRLGMYHVYGPTLEIMVHTMDSVQVDSQEAGCGELEACLELHSPLTFTPSAEPSLTADSERREGSNSSVKLWSAVLIADSMTVRRQESRTQLTGSERDSPLKVTSGTSGDVEEAASSDSDVDAAEQHASLSSRRPSTPNDEFMLTASQLGLTTFHLGPGQHYFVCDPLLACRETASTVCPHSDSSRSQAYIDSQALTGREDKQEVRLTASGYASGTDQFPDPADLPAGSFLILRIRYNGVVRPLFCHSKQRQNACSSEANRHVARKDLLVVVLWWDQPSTLCTIVIRNGSVLSRYILVNGLAYYGRLEE</sequence>
<dbReference type="Proteomes" id="UP000784294">
    <property type="component" value="Unassembled WGS sequence"/>
</dbReference>
<feature type="region of interest" description="Disordered" evidence="1">
    <location>
        <begin position="87"/>
        <end position="142"/>
    </location>
</feature>
<reference evidence="2" key="1">
    <citation type="submission" date="2018-11" db="EMBL/GenBank/DDBJ databases">
        <authorList>
            <consortium name="Pathogen Informatics"/>
        </authorList>
    </citation>
    <scope>NUCLEOTIDE SEQUENCE</scope>
</reference>
<evidence type="ECO:0000256" key="1">
    <source>
        <dbReference type="SAM" id="MobiDB-lite"/>
    </source>
</evidence>
<feature type="compositionally biased region" description="Polar residues" evidence="1">
    <location>
        <begin position="131"/>
        <end position="142"/>
    </location>
</feature>
<evidence type="ECO:0000313" key="2">
    <source>
        <dbReference type="EMBL" id="VEL06861.1"/>
    </source>
</evidence>
<evidence type="ECO:0000313" key="3">
    <source>
        <dbReference type="Proteomes" id="UP000784294"/>
    </source>
</evidence>
<accession>A0A3S5FBL1</accession>
<gene>
    <name evidence="2" type="ORF">PXEA_LOCUS301</name>
</gene>
<organism evidence="2 3">
    <name type="scientific">Protopolystoma xenopodis</name>
    <dbReference type="NCBI Taxonomy" id="117903"/>
    <lineage>
        <taxon>Eukaryota</taxon>
        <taxon>Metazoa</taxon>
        <taxon>Spiralia</taxon>
        <taxon>Lophotrochozoa</taxon>
        <taxon>Platyhelminthes</taxon>
        <taxon>Monogenea</taxon>
        <taxon>Polyopisthocotylea</taxon>
        <taxon>Polystomatidea</taxon>
        <taxon>Polystomatidae</taxon>
        <taxon>Protopolystoma</taxon>
    </lineage>
</organism>
<feature type="compositionally biased region" description="Acidic residues" evidence="1">
    <location>
        <begin position="113"/>
        <end position="126"/>
    </location>
</feature>
<proteinExistence type="predicted"/>
<dbReference type="EMBL" id="CAAALY010000529">
    <property type="protein sequence ID" value="VEL06861.1"/>
    <property type="molecule type" value="Genomic_DNA"/>
</dbReference>
<name>A0A3S5FBL1_9PLAT</name>
<comment type="caution">
    <text evidence="2">The sequence shown here is derived from an EMBL/GenBank/DDBJ whole genome shotgun (WGS) entry which is preliminary data.</text>
</comment>
<protein>
    <submittedName>
        <fullName evidence="2">Uncharacterized protein</fullName>
    </submittedName>
</protein>
<dbReference type="AlphaFoldDB" id="A0A3S5FBL1"/>